<dbReference type="PANTHER" id="PTHR48083:SF20">
    <property type="entry name" value="LONG-CHAIN SPECIFIC ACYL-COA DEHYDROGENASE, MITOCHONDRIAL"/>
    <property type="match status" value="1"/>
</dbReference>
<evidence type="ECO:0000259" key="12">
    <source>
        <dbReference type="Pfam" id="PF02770"/>
    </source>
</evidence>
<name>A0ABY5DQ99_9ACTN</name>
<dbReference type="InterPro" id="IPR013786">
    <property type="entry name" value="AcylCoA_DH/ox_N"/>
</dbReference>
<evidence type="ECO:0000256" key="4">
    <source>
        <dbReference type="ARBA" id="ARBA00022630"/>
    </source>
</evidence>
<sequence>MSTPTSAPGPTMQRDLYEPEHEDLRESFGRFLDAEVVPHYEAWEAEGRIPREVLRRVGELGFLAFAVPEEHGGPGIGDFRFNAIVNEECCVRGLQAFALSVTMQNDVALPYFLELTSAEQQARWLPGIVSGELVLGIAMSEPQTGSDLQAIGTTAVRTDDGYVVNGSKTFITNGLNAELIITAVRTGGRGELSLLIVEDGTPGFTRGRNLEKLGQHAQDTAELFFDDALVPHENLLGAEGSAFHQLTHNLAQERLSIAIGSVASAKGTLQRTLAYVKDRHAFGRPIGTFQNSRFVMAGCRTEVEVAQAFVDRCVQAHVEGRLGVDEAAMAKYWCSEMQGRVVDQCLQLHGGYGYMLEYPVARDYADARISRIYGGTTEIMKEVIGRAMGLREPKA</sequence>
<organism evidence="14 15">
    <name type="scientific">Paraconexibacter antarcticus</name>
    <dbReference type="NCBI Taxonomy" id="2949664"/>
    <lineage>
        <taxon>Bacteria</taxon>
        <taxon>Bacillati</taxon>
        <taxon>Actinomycetota</taxon>
        <taxon>Thermoleophilia</taxon>
        <taxon>Solirubrobacterales</taxon>
        <taxon>Paraconexibacteraceae</taxon>
        <taxon>Paraconexibacter</taxon>
    </lineage>
</organism>
<comment type="cofactor">
    <cofactor evidence="1 10">
        <name>FAD</name>
        <dbReference type="ChEBI" id="CHEBI:57692"/>
    </cofactor>
</comment>
<evidence type="ECO:0000313" key="14">
    <source>
        <dbReference type="EMBL" id="UTI63640.1"/>
    </source>
</evidence>
<keyword evidence="15" id="KW-1185">Reference proteome</keyword>
<evidence type="ECO:0000256" key="10">
    <source>
        <dbReference type="RuleBase" id="RU362125"/>
    </source>
</evidence>
<dbReference type="InterPro" id="IPR009100">
    <property type="entry name" value="AcylCoA_DH/oxidase_NM_dom_sf"/>
</dbReference>
<dbReference type="InterPro" id="IPR009075">
    <property type="entry name" value="AcylCo_DH/oxidase_C"/>
</dbReference>
<evidence type="ECO:0000259" key="11">
    <source>
        <dbReference type="Pfam" id="PF00441"/>
    </source>
</evidence>
<dbReference type="Proteomes" id="UP001056035">
    <property type="component" value="Chromosome"/>
</dbReference>
<evidence type="ECO:0000256" key="9">
    <source>
        <dbReference type="ARBA" id="ARBA00042660"/>
    </source>
</evidence>
<dbReference type="Gene3D" id="1.20.140.10">
    <property type="entry name" value="Butyryl-CoA Dehydrogenase, subunit A, domain 3"/>
    <property type="match status" value="1"/>
</dbReference>
<feature type="domain" description="Acyl-CoA dehydrogenase/oxidase C-terminal" evidence="11">
    <location>
        <begin position="243"/>
        <end position="388"/>
    </location>
</feature>
<proteinExistence type="inferred from homology"/>
<feature type="domain" description="Acyl-CoA oxidase/dehydrogenase middle" evidence="12">
    <location>
        <begin position="137"/>
        <end position="227"/>
    </location>
</feature>
<reference evidence="14 15" key="1">
    <citation type="submission" date="2022-06" db="EMBL/GenBank/DDBJ databases">
        <title>Paraconexibacter antarcticus.</title>
        <authorList>
            <person name="Kim C.S."/>
        </authorList>
    </citation>
    <scope>NUCLEOTIDE SEQUENCE [LARGE SCALE GENOMIC DNA]</scope>
    <source>
        <strain evidence="14 15">02-257</strain>
    </source>
</reference>
<dbReference type="Gene3D" id="2.40.110.10">
    <property type="entry name" value="Butyryl-CoA Dehydrogenase, subunit A, domain 2"/>
    <property type="match status" value="1"/>
</dbReference>
<evidence type="ECO:0000256" key="5">
    <source>
        <dbReference type="ARBA" id="ARBA00022827"/>
    </source>
</evidence>
<comment type="pathway">
    <text evidence="2">Siderophore biosynthesis; mycobactin biosynthesis.</text>
</comment>
<evidence type="ECO:0000256" key="1">
    <source>
        <dbReference type="ARBA" id="ARBA00001974"/>
    </source>
</evidence>
<keyword evidence="4 10" id="KW-0285">Flavoprotein</keyword>
<dbReference type="InterPro" id="IPR006089">
    <property type="entry name" value="Acyl-CoA_DH_CS"/>
</dbReference>
<dbReference type="PROSITE" id="PS00073">
    <property type="entry name" value="ACYL_COA_DH_2"/>
    <property type="match status" value="1"/>
</dbReference>
<dbReference type="Pfam" id="PF00441">
    <property type="entry name" value="Acyl-CoA_dh_1"/>
    <property type="match status" value="1"/>
</dbReference>
<dbReference type="SUPFAM" id="SSF56645">
    <property type="entry name" value="Acyl-CoA dehydrogenase NM domain-like"/>
    <property type="match status" value="1"/>
</dbReference>
<dbReference type="PANTHER" id="PTHR48083">
    <property type="entry name" value="MEDIUM-CHAIN SPECIFIC ACYL-COA DEHYDROGENASE, MITOCHONDRIAL-RELATED"/>
    <property type="match status" value="1"/>
</dbReference>
<dbReference type="InterPro" id="IPR050741">
    <property type="entry name" value="Acyl-CoA_dehydrogenase"/>
</dbReference>
<comment type="function">
    <text evidence="7">Catalyzes the dehydrogenation at the alpha-beta position of ACP-bound acyl chains. This results in the introduction of a double bond in the lipidic chain, which is further transferred to the epsilon-amino group of lysine residue in the mycobactin core by MbtK.</text>
</comment>
<evidence type="ECO:0000313" key="15">
    <source>
        <dbReference type="Proteomes" id="UP001056035"/>
    </source>
</evidence>
<protein>
    <recommendedName>
        <fullName evidence="8">Acyl-[acyl-carrier-protein] dehydrogenase MbtN</fullName>
    </recommendedName>
    <alternativeName>
        <fullName evidence="9">Mycobactin synthase protein N</fullName>
    </alternativeName>
</protein>
<evidence type="ECO:0000259" key="13">
    <source>
        <dbReference type="Pfam" id="PF02771"/>
    </source>
</evidence>
<dbReference type="Pfam" id="PF02770">
    <property type="entry name" value="Acyl-CoA_dh_M"/>
    <property type="match status" value="1"/>
</dbReference>
<dbReference type="SUPFAM" id="SSF47203">
    <property type="entry name" value="Acyl-CoA dehydrogenase C-terminal domain-like"/>
    <property type="match status" value="1"/>
</dbReference>
<dbReference type="EMBL" id="CP098502">
    <property type="protein sequence ID" value="UTI63640.1"/>
    <property type="molecule type" value="Genomic_DNA"/>
</dbReference>
<keyword evidence="6 10" id="KW-0560">Oxidoreductase</keyword>
<dbReference type="Gene3D" id="1.10.540.10">
    <property type="entry name" value="Acyl-CoA dehydrogenase/oxidase, N-terminal domain"/>
    <property type="match status" value="1"/>
</dbReference>
<dbReference type="InterPro" id="IPR046373">
    <property type="entry name" value="Acyl-CoA_Oxase/DH_mid-dom_sf"/>
</dbReference>
<comment type="similarity">
    <text evidence="3 10">Belongs to the acyl-CoA dehydrogenase family.</text>
</comment>
<keyword evidence="5 10" id="KW-0274">FAD</keyword>
<evidence type="ECO:0000256" key="8">
    <source>
        <dbReference type="ARBA" id="ARBA00040394"/>
    </source>
</evidence>
<dbReference type="InterPro" id="IPR037069">
    <property type="entry name" value="AcylCoA_DH/ox_N_sf"/>
</dbReference>
<feature type="domain" description="Acyl-CoA dehydrogenase/oxidase N-terminal" evidence="13">
    <location>
        <begin position="19"/>
        <end position="132"/>
    </location>
</feature>
<dbReference type="InterPro" id="IPR036250">
    <property type="entry name" value="AcylCo_DH-like_C"/>
</dbReference>
<evidence type="ECO:0000256" key="2">
    <source>
        <dbReference type="ARBA" id="ARBA00005102"/>
    </source>
</evidence>
<dbReference type="RefSeq" id="WP_254570365.1">
    <property type="nucleotide sequence ID" value="NZ_CP098502.1"/>
</dbReference>
<evidence type="ECO:0000256" key="3">
    <source>
        <dbReference type="ARBA" id="ARBA00009347"/>
    </source>
</evidence>
<evidence type="ECO:0000256" key="6">
    <source>
        <dbReference type="ARBA" id="ARBA00023002"/>
    </source>
</evidence>
<evidence type="ECO:0000256" key="7">
    <source>
        <dbReference type="ARBA" id="ARBA00037085"/>
    </source>
</evidence>
<gene>
    <name evidence="14" type="ORF">NBH00_20130</name>
</gene>
<dbReference type="InterPro" id="IPR006091">
    <property type="entry name" value="Acyl-CoA_Oxase/DH_mid-dom"/>
</dbReference>
<dbReference type="Pfam" id="PF02771">
    <property type="entry name" value="Acyl-CoA_dh_N"/>
    <property type="match status" value="1"/>
</dbReference>
<accession>A0ABY5DQ99</accession>